<reference evidence="2 3" key="1">
    <citation type="submission" date="2017-10" db="EMBL/GenBank/DDBJ databases">
        <title>The draft genome sequence of Lewinella nigricans NBRC 102662.</title>
        <authorList>
            <person name="Wang K."/>
        </authorList>
    </citation>
    <scope>NUCLEOTIDE SEQUENCE [LARGE SCALE GENOMIC DNA]</scope>
    <source>
        <strain evidence="2 3">NBRC 102662</strain>
    </source>
</reference>
<dbReference type="OrthoDB" id="1367364at2"/>
<dbReference type="Proteomes" id="UP000223913">
    <property type="component" value="Unassembled WGS sequence"/>
</dbReference>
<name>A0A2D0NJD4_FLAN2</name>
<keyword evidence="3" id="KW-1185">Reference proteome</keyword>
<feature type="chain" id="PRO_5012722802" description="DUF3887 domain-containing protein" evidence="1">
    <location>
        <begin position="21"/>
        <end position="147"/>
    </location>
</feature>
<evidence type="ECO:0000313" key="3">
    <source>
        <dbReference type="Proteomes" id="UP000223913"/>
    </source>
</evidence>
<accession>A0A2D0NJD4</accession>
<proteinExistence type="predicted"/>
<feature type="signal peptide" evidence="1">
    <location>
        <begin position="1"/>
        <end position="20"/>
    </location>
</feature>
<keyword evidence="1" id="KW-0732">Signal</keyword>
<sequence length="147" mass="17443">MKALISLGLLFLIASPRAMSQKTPDELIRDFFALYEENKPAEAIDLLYSTNSEEWLEQIQDNINQVKSKFQDLQQIVGTYYGHEKLNDADLGSCFKTIIYLVKYDRQPIRFIFQYYKPQKDWRLYGFSYDDNILDDHEELLKQKLVE</sequence>
<evidence type="ECO:0000313" key="2">
    <source>
        <dbReference type="EMBL" id="PHN07853.1"/>
    </source>
</evidence>
<gene>
    <name evidence="2" type="ORF">CRP01_03635</name>
</gene>
<dbReference type="EMBL" id="PDUD01000004">
    <property type="protein sequence ID" value="PHN07853.1"/>
    <property type="molecule type" value="Genomic_DNA"/>
</dbReference>
<protein>
    <recommendedName>
        <fullName evidence="4">DUF3887 domain-containing protein</fullName>
    </recommendedName>
</protein>
<evidence type="ECO:0000256" key="1">
    <source>
        <dbReference type="SAM" id="SignalP"/>
    </source>
</evidence>
<dbReference type="RefSeq" id="WP_099148642.1">
    <property type="nucleotide sequence ID" value="NZ_PDUD01000004.1"/>
</dbReference>
<organism evidence="2 3">
    <name type="scientific">Flavilitoribacter nigricans (strain ATCC 23147 / DSM 23189 / NBRC 102662 / NCIMB 1420 / SS-2)</name>
    <name type="common">Lewinella nigricans</name>
    <dbReference type="NCBI Taxonomy" id="1122177"/>
    <lineage>
        <taxon>Bacteria</taxon>
        <taxon>Pseudomonadati</taxon>
        <taxon>Bacteroidota</taxon>
        <taxon>Saprospiria</taxon>
        <taxon>Saprospirales</taxon>
        <taxon>Lewinellaceae</taxon>
        <taxon>Flavilitoribacter</taxon>
    </lineage>
</organism>
<evidence type="ECO:0008006" key="4">
    <source>
        <dbReference type="Google" id="ProtNLM"/>
    </source>
</evidence>
<comment type="caution">
    <text evidence="2">The sequence shown here is derived from an EMBL/GenBank/DDBJ whole genome shotgun (WGS) entry which is preliminary data.</text>
</comment>
<dbReference type="AlphaFoldDB" id="A0A2D0NJD4"/>